<dbReference type="AlphaFoldDB" id="A0A1M6G3X8"/>
<accession>A0A1M6G3X8</accession>
<dbReference type="Pfam" id="PF02602">
    <property type="entry name" value="HEM4"/>
    <property type="match status" value="1"/>
</dbReference>
<dbReference type="InterPro" id="IPR036108">
    <property type="entry name" value="4pyrrol_syn_uPrphyn_synt_sf"/>
</dbReference>
<dbReference type="EMBL" id="FQYO01000004">
    <property type="protein sequence ID" value="SHJ04681.1"/>
    <property type="molecule type" value="Genomic_DNA"/>
</dbReference>
<name>A0A1M6G3X8_9RHOB</name>
<sequence>MLGSDWPVHVSPLTRIVPLSPRVGGGWGTIVVTSANGAAALGRLGLDPRIPVVAVGERTAEAARQAGFAARMRGPDAAGLARALIADPPPGPVLHLRGAEGAGDIAGTLRAAGLPCEEVIAYRQEDAVPTDAALSLLAGGAPVAVPLYSPASARRLAALPIRAPLLVAALSPAVASVAAAMAPERLVVASEPAGAFILRELRALVLP</sequence>
<dbReference type="InterPro" id="IPR003754">
    <property type="entry name" value="4pyrrol_synth_uPrphyn_synth"/>
</dbReference>
<feature type="domain" description="Tetrapyrrole biosynthesis uroporphyrinogen III synthase" evidence="1">
    <location>
        <begin position="8"/>
        <end position="192"/>
    </location>
</feature>
<evidence type="ECO:0000313" key="3">
    <source>
        <dbReference type="Proteomes" id="UP000184292"/>
    </source>
</evidence>
<organism evidence="2 3">
    <name type="scientific">Wenxinia saemankumensis</name>
    <dbReference type="NCBI Taxonomy" id="1447782"/>
    <lineage>
        <taxon>Bacteria</taxon>
        <taxon>Pseudomonadati</taxon>
        <taxon>Pseudomonadota</taxon>
        <taxon>Alphaproteobacteria</taxon>
        <taxon>Rhodobacterales</taxon>
        <taxon>Roseobacteraceae</taxon>
        <taxon>Wenxinia</taxon>
    </lineage>
</organism>
<dbReference type="STRING" id="1447782.SAMN05444417_2668"/>
<proteinExistence type="predicted"/>
<dbReference type="GO" id="GO:0004852">
    <property type="term" value="F:uroporphyrinogen-III synthase activity"/>
    <property type="evidence" value="ECO:0007669"/>
    <property type="project" value="InterPro"/>
</dbReference>
<evidence type="ECO:0000259" key="1">
    <source>
        <dbReference type="Pfam" id="PF02602"/>
    </source>
</evidence>
<reference evidence="2 3" key="1">
    <citation type="submission" date="2016-11" db="EMBL/GenBank/DDBJ databases">
        <authorList>
            <person name="Jaros S."/>
            <person name="Januszkiewicz K."/>
            <person name="Wedrychowicz H."/>
        </authorList>
    </citation>
    <scope>NUCLEOTIDE SEQUENCE [LARGE SCALE GENOMIC DNA]</scope>
    <source>
        <strain evidence="2 3">DSM 100565</strain>
    </source>
</reference>
<evidence type="ECO:0000313" key="2">
    <source>
        <dbReference type="EMBL" id="SHJ04681.1"/>
    </source>
</evidence>
<dbReference type="Gene3D" id="3.40.50.10090">
    <property type="match status" value="2"/>
</dbReference>
<protein>
    <submittedName>
        <fullName evidence="2">Uroporphyrinogen-III synthase</fullName>
    </submittedName>
</protein>
<dbReference type="GO" id="GO:0033014">
    <property type="term" value="P:tetrapyrrole biosynthetic process"/>
    <property type="evidence" value="ECO:0007669"/>
    <property type="project" value="InterPro"/>
</dbReference>
<dbReference type="SUPFAM" id="SSF69618">
    <property type="entry name" value="HemD-like"/>
    <property type="match status" value="1"/>
</dbReference>
<dbReference type="Proteomes" id="UP000184292">
    <property type="component" value="Unassembled WGS sequence"/>
</dbReference>
<gene>
    <name evidence="2" type="ORF">SAMN05444417_2668</name>
</gene>
<dbReference type="CDD" id="cd06578">
    <property type="entry name" value="HemD"/>
    <property type="match status" value="1"/>
</dbReference>
<keyword evidence="3" id="KW-1185">Reference proteome</keyword>